<comment type="caution">
    <text evidence="1">The sequence shown here is derived from an EMBL/GenBank/DDBJ whole genome shotgun (WGS) entry which is preliminary data.</text>
</comment>
<proteinExistence type="predicted"/>
<dbReference type="EMBL" id="PXYK01000004">
    <property type="protein sequence ID" value="PSJ64376.1"/>
    <property type="molecule type" value="Genomic_DNA"/>
</dbReference>
<dbReference type="Proteomes" id="UP000241229">
    <property type="component" value="Unassembled WGS sequence"/>
</dbReference>
<gene>
    <name evidence="1" type="ORF">C7I84_05330</name>
</gene>
<organism evidence="1 2">
    <name type="scientific">Kumtagia ephedrae</name>
    <dbReference type="NCBI Taxonomy" id="2116701"/>
    <lineage>
        <taxon>Bacteria</taxon>
        <taxon>Pseudomonadati</taxon>
        <taxon>Pseudomonadota</taxon>
        <taxon>Alphaproteobacteria</taxon>
        <taxon>Hyphomicrobiales</taxon>
        <taxon>Phyllobacteriaceae</taxon>
        <taxon>Kumtagia</taxon>
    </lineage>
</organism>
<keyword evidence="2" id="KW-1185">Reference proteome</keyword>
<evidence type="ECO:0000313" key="2">
    <source>
        <dbReference type="Proteomes" id="UP000241229"/>
    </source>
</evidence>
<evidence type="ECO:0000313" key="1">
    <source>
        <dbReference type="EMBL" id="PSJ64376.1"/>
    </source>
</evidence>
<accession>A0A2P7SPG6</accession>
<dbReference type="AlphaFoldDB" id="A0A2P7SPG6"/>
<name>A0A2P7SPG6_9HYPH</name>
<sequence>MLDAGGESLGTVVFRKANFPAWICNFEPTAWFEVYRAYFARHATAVAQQEHEYLLRHDEEFESKGFCFRSRLDASLPNPAMMEIFDLEASENLLSFRPSDEYFDAYERLNITREIAR</sequence>
<protein>
    <submittedName>
        <fullName evidence="1">Uncharacterized protein</fullName>
    </submittedName>
</protein>
<reference evidence="1 2" key="1">
    <citation type="submission" date="2018-03" db="EMBL/GenBank/DDBJ databases">
        <title>The draft genome of Mesorhizobium sp. 6GN-30.</title>
        <authorList>
            <person name="Liu L."/>
            <person name="Li L."/>
            <person name="Wang T."/>
            <person name="Zhang X."/>
            <person name="Liang L."/>
        </authorList>
    </citation>
    <scope>NUCLEOTIDE SEQUENCE [LARGE SCALE GENOMIC DNA]</scope>
    <source>
        <strain evidence="1 2">6GN30</strain>
    </source>
</reference>